<evidence type="ECO:0000259" key="2">
    <source>
        <dbReference type="PROSITE" id="PS50943"/>
    </source>
</evidence>
<dbReference type="InterPro" id="IPR050807">
    <property type="entry name" value="TransReg_Diox_bact_type"/>
</dbReference>
<sequence>MKDSFGTRVRAIRQSRGWSQQELAMRAGVSTPHISSIERDKRRPSLDYAKRLADALGVPLQVLCDPEMTYEPKRMRNSVYELPTPLQHFVLNEESFPYLEAAHRMSQLSKEEASFLWQLIDVLAQKKNLLTRLRYFEHRSDSDES</sequence>
<evidence type="ECO:0000313" key="3">
    <source>
        <dbReference type="EMBL" id="MBF8378656.1"/>
    </source>
</evidence>
<dbReference type="Proteomes" id="UP000642910">
    <property type="component" value="Unassembled WGS sequence"/>
</dbReference>
<dbReference type="Gene3D" id="1.10.260.40">
    <property type="entry name" value="lambda repressor-like DNA-binding domains"/>
    <property type="match status" value="1"/>
</dbReference>
<dbReference type="Pfam" id="PF01381">
    <property type="entry name" value="HTH_3"/>
    <property type="match status" value="1"/>
</dbReference>
<protein>
    <submittedName>
        <fullName evidence="3">Helix-turn-helix transcriptional regulator</fullName>
    </submittedName>
</protein>
<keyword evidence="4" id="KW-1185">Reference proteome</keyword>
<dbReference type="SUPFAM" id="SSF47413">
    <property type="entry name" value="lambda repressor-like DNA-binding domains"/>
    <property type="match status" value="1"/>
</dbReference>
<organism evidence="3 4">
    <name type="scientific">Alicyclobacillus mali</name>
    <name type="common">ex Roth et al. 2021</name>
    <dbReference type="NCBI Taxonomy" id="1123961"/>
    <lineage>
        <taxon>Bacteria</taxon>
        <taxon>Bacillati</taxon>
        <taxon>Bacillota</taxon>
        <taxon>Bacilli</taxon>
        <taxon>Bacillales</taxon>
        <taxon>Alicyclobacillaceae</taxon>
        <taxon>Alicyclobacillus</taxon>
    </lineage>
</organism>
<dbReference type="PANTHER" id="PTHR46797">
    <property type="entry name" value="HTH-TYPE TRANSCRIPTIONAL REGULATOR"/>
    <property type="match status" value="1"/>
</dbReference>
<dbReference type="SMART" id="SM00530">
    <property type="entry name" value="HTH_XRE"/>
    <property type="match status" value="1"/>
</dbReference>
<gene>
    <name evidence="3" type="ORF">IW967_12400</name>
</gene>
<proteinExistence type="predicted"/>
<feature type="domain" description="HTH cro/C1-type" evidence="2">
    <location>
        <begin position="9"/>
        <end position="63"/>
    </location>
</feature>
<dbReference type="InterPro" id="IPR001387">
    <property type="entry name" value="Cro/C1-type_HTH"/>
</dbReference>
<evidence type="ECO:0000313" key="4">
    <source>
        <dbReference type="Proteomes" id="UP000642910"/>
    </source>
</evidence>
<evidence type="ECO:0000256" key="1">
    <source>
        <dbReference type="ARBA" id="ARBA00023125"/>
    </source>
</evidence>
<dbReference type="EMBL" id="JADPKZ010000047">
    <property type="protein sequence ID" value="MBF8378656.1"/>
    <property type="molecule type" value="Genomic_DNA"/>
</dbReference>
<comment type="caution">
    <text evidence="3">The sequence shown here is derived from an EMBL/GenBank/DDBJ whole genome shotgun (WGS) entry which is preliminary data.</text>
</comment>
<dbReference type="InterPro" id="IPR010982">
    <property type="entry name" value="Lambda_DNA-bd_dom_sf"/>
</dbReference>
<name>A0ABS0F5R9_9BACL</name>
<reference evidence="3 4" key="1">
    <citation type="submission" date="2020-11" db="EMBL/GenBank/DDBJ databases">
        <title>Genomic insight of Alicyclobacillus mali FL 18 reveals a new arsenic-resistant strain, with potential in environmental biotechnology.</title>
        <authorList>
            <person name="Fiorentino G."/>
            <person name="Gallo G."/>
            <person name="Aulitto M."/>
        </authorList>
    </citation>
    <scope>NUCLEOTIDE SEQUENCE [LARGE SCALE GENOMIC DNA]</scope>
    <source>
        <strain evidence="3 4">FL 18</strain>
    </source>
</reference>
<dbReference type="RefSeq" id="WP_067848004.1">
    <property type="nucleotide sequence ID" value="NZ_JADPKZ010000047.1"/>
</dbReference>
<dbReference type="PROSITE" id="PS50943">
    <property type="entry name" value="HTH_CROC1"/>
    <property type="match status" value="1"/>
</dbReference>
<dbReference type="CDD" id="cd00093">
    <property type="entry name" value="HTH_XRE"/>
    <property type="match status" value="1"/>
</dbReference>
<keyword evidence="1" id="KW-0238">DNA-binding</keyword>
<accession>A0ABS0F5R9</accession>
<dbReference type="PANTHER" id="PTHR46797:SF1">
    <property type="entry name" value="METHYLPHOSPHONATE SYNTHASE"/>
    <property type="match status" value="1"/>
</dbReference>